<sequence>MISARTLQSLEAAFTQALQQTLVLSAADSLQIRPGKPGCAAPADARKLLALTLSAGSFRIITLFEFRLDAATRAHFAGPSSPAQDGNADQRLADALAEFVNLVCGTANRLISSDSRRTGMSTPCALESSCLSHLHRLQPEQTLVLNARIGEALQFDIVLGICLSKGTSLDFDIAPAAQEEMVGGELELF</sequence>
<dbReference type="EMBL" id="JBDIVE010000015">
    <property type="protein sequence ID" value="MEN3070539.1"/>
    <property type="molecule type" value="Genomic_DNA"/>
</dbReference>
<accession>A0ABU9Z3D9</accession>
<name>A0ABU9Z3D9_9RHOO</name>
<reference evidence="1 2" key="1">
    <citation type="journal article" date="2018" name="Int. J. Syst. Evol. Microbiol.">
        <title>Uliginosibacterium sediminicola sp. nov., isolated from freshwater sediment.</title>
        <authorList>
            <person name="Hwang W.M."/>
            <person name="Kim S.M."/>
            <person name="Kang K."/>
            <person name="Ahn T.Y."/>
        </authorList>
    </citation>
    <scope>NUCLEOTIDE SEQUENCE [LARGE SCALE GENOMIC DNA]</scope>
    <source>
        <strain evidence="1 2">M1-21</strain>
    </source>
</reference>
<evidence type="ECO:0008006" key="3">
    <source>
        <dbReference type="Google" id="ProtNLM"/>
    </source>
</evidence>
<dbReference type="RefSeq" id="WP_345921318.1">
    <property type="nucleotide sequence ID" value="NZ_JBDIVE010000015.1"/>
</dbReference>
<evidence type="ECO:0000313" key="2">
    <source>
        <dbReference type="Proteomes" id="UP001410394"/>
    </source>
</evidence>
<protein>
    <recommendedName>
        <fullName evidence="3">Chemotaxis protein CheX</fullName>
    </recommendedName>
</protein>
<proteinExistence type="predicted"/>
<comment type="caution">
    <text evidence="1">The sequence shown here is derived from an EMBL/GenBank/DDBJ whole genome shotgun (WGS) entry which is preliminary data.</text>
</comment>
<keyword evidence="2" id="KW-1185">Reference proteome</keyword>
<gene>
    <name evidence="1" type="ORF">ABDB84_18795</name>
</gene>
<dbReference type="Proteomes" id="UP001410394">
    <property type="component" value="Unassembled WGS sequence"/>
</dbReference>
<organism evidence="1 2">
    <name type="scientific">Uliginosibacterium sediminicola</name>
    <dbReference type="NCBI Taxonomy" id="2024550"/>
    <lineage>
        <taxon>Bacteria</taxon>
        <taxon>Pseudomonadati</taxon>
        <taxon>Pseudomonadota</taxon>
        <taxon>Betaproteobacteria</taxon>
        <taxon>Rhodocyclales</taxon>
        <taxon>Zoogloeaceae</taxon>
        <taxon>Uliginosibacterium</taxon>
    </lineage>
</organism>
<evidence type="ECO:0000313" key="1">
    <source>
        <dbReference type="EMBL" id="MEN3070539.1"/>
    </source>
</evidence>